<proteinExistence type="predicted"/>
<dbReference type="Proteomes" id="UP000238650">
    <property type="component" value="Unassembled WGS sequence"/>
</dbReference>
<accession>A0A2S9QQP9</accession>
<name>A0A2S9QQP9_9MICO</name>
<dbReference type="EMBL" id="MWZD01000013">
    <property type="protein sequence ID" value="PRI11907.1"/>
    <property type="molecule type" value="Genomic_DNA"/>
</dbReference>
<sequence>MIEVAKIRSLKPEFFSSEQIVSVSIPARYLFEGIWVFGDDEGLIKHSPMSLKMKVFPGDSIEVEPLVCELLREGLVIEVSSDQGPLLWAPNVQVHQSPKRPTPTKFTRVTPPFSARYSAAESGNVPPVRGTRGEQGTAEAPPEPPLVALERSGEERKGEEGNTSEVADATRPDVERLLDLLDEELQKNGVKRLPKRNKANRDAMRLLLDRDGRSEEQVANAIRWAQSNEFWRSNILSASKLREKYETLRAQAARGRRAPAVVENISLAERYEAEERKELGA</sequence>
<gene>
    <name evidence="2" type="ORF">B4915_02185</name>
</gene>
<dbReference type="AlphaFoldDB" id="A0A2S9QQP9"/>
<feature type="region of interest" description="Disordered" evidence="1">
    <location>
        <begin position="115"/>
        <end position="146"/>
    </location>
</feature>
<reference evidence="2 3" key="1">
    <citation type="journal article" date="2017" name="New Microbes New Infect">
        <title>Genome sequence of 'Leucobacter massiliensis' sp. nov. isolated from human pharynx after travel to the 2014 Hajj.</title>
        <authorList>
            <person name="Leangapichart T."/>
            <person name="Gautret P."/>
            <person name="Nguyen T.T."/>
            <person name="Armstrong N."/>
            <person name="Rolain J.M."/>
        </authorList>
    </citation>
    <scope>NUCLEOTIDE SEQUENCE [LARGE SCALE GENOMIC DNA]</scope>
    <source>
        <strain evidence="2 3">122RC15</strain>
    </source>
</reference>
<evidence type="ECO:0000256" key="1">
    <source>
        <dbReference type="SAM" id="MobiDB-lite"/>
    </source>
</evidence>
<evidence type="ECO:0000313" key="2">
    <source>
        <dbReference type="EMBL" id="PRI11907.1"/>
    </source>
</evidence>
<organism evidence="2 3">
    <name type="scientific">Leucobacter massiliensis</name>
    <dbReference type="NCBI Taxonomy" id="1686285"/>
    <lineage>
        <taxon>Bacteria</taxon>
        <taxon>Bacillati</taxon>
        <taxon>Actinomycetota</taxon>
        <taxon>Actinomycetes</taxon>
        <taxon>Micrococcales</taxon>
        <taxon>Microbacteriaceae</taxon>
        <taxon>Leucobacter</taxon>
    </lineage>
</organism>
<comment type="caution">
    <text evidence="2">The sequence shown here is derived from an EMBL/GenBank/DDBJ whole genome shotgun (WGS) entry which is preliminary data.</text>
</comment>
<evidence type="ECO:0000313" key="3">
    <source>
        <dbReference type="Proteomes" id="UP000238650"/>
    </source>
</evidence>
<protein>
    <submittedName>
        <fullName evidence="2">Uncharacterized protein</fullName>
    </submittedName>
</protein>
<keyword evidence="3" id="KW-1185">Reference proteome</keyword>